<dbReference type="Proteomes" id="UP000317494">
    <property type="component" value="Unassembled WGS sequence"/>
</dbReference>
<sequence>MSDKMVKSVAALSQIASGNLGSRLFNNPKDATCLLRILSSSQADKAHDDEGIWYFGHEMFLSQSRTISHAFDAIRMGLNEGTVYHDSAGCKVSHDAFGVRNLLKQDASGTSVSIIITVIVPVAELFDVVIYDMYTGKGSDKLYRLLSDGFHSIAAASRIVDMLDIANPRTKELCLKAATIILKETGGWKPSSRGCFRNDAGPSSGSISSASTDVSSTVDSSVASTAAHEACSYPPPETIHLMKHQMQRYITAGK</sequence>
<protein>
    <submittedName>
        <fullName evidence="1">Uncharacterized protein</fullName>
    </submittedName>
</protein>
<keyword evidence="2" id="KW-1185">Reference proteome</keyword>
<organism evidence="1 2">
    <name type="scientific">Synchytrium endobioticum</name>
    <dbReference type="NCBI Taxonomy" id="286115"/>
    <lineage>
        <taxon>Eukaryota</taxon>
        <taxon>Fungi</taxon>
        <taxon>Fungi incertae sedis</taxon>
        <taxon>Chytridiomycota</taxon>
        <taxon>Chytridiomycota incertae sedis</taxon>
        <taxon>Chytridiomycetes</taxon>
        <taxon>Synchytriales</taxon>
        <taxon>Synchytriaceae</taxon>
        <taxon>Synchytrium</taxon>
    </lineage>
</organism>
<comment type="caution">
    <text evidence="1">The sequence shown here is derived from an EMBL/GenBank/DDBJ whole genome shotgun (WGS) entry which is preliminary data.</text>
</comment>
<evidence type="ECO:0000313" key="1">
    <source>
        <dbReference type="EMBL" id="TPX52887.1"/>
    </source>
</evidence>
<dbReference type="VEuPathDB" id="FungiDB:SeMB42_g01110"/>
<accession>A0A507DNX1</accession>
<dbReference type="AlphaFoldDB" id="A0A507DNX1"/>
<gene>
    <name evidence="1" type="ORF">SeMB42_g01110</name>
</gene>
<dbReference type="EMBL" id="QEAN01000026">
    <property type="protein sequence ID" value="TPX52887.1"/>
    <property type="molecule type" value="Genomic_DNA"/>
</dbReference>
<reference evidence="1 2" key="1">
    <citation type="journal article" date="2019" name="Sci. Rep.">
        <title>Comparative genomics of chytrid fungi reveal insights into the obligate biotrophic and pathogenic lifestyle of Synchytrium endobioticum.</title>
        <authorList>
            <person name="van de Vossenberg B.T.L.H."/>
            <person name="Warris S."/>
            <person name="Nguyen H.D.T."/>
            <person name="van Gent-Pelzer M.P.E."/>
            <person name="Joly D.L."/>
            <person name="van de Geest H.C."/>
            <person name="Bonants P.J.M."/>
            <person name="Smith D.S."/>
            <person name="Levesque C.A."/>
            <person name="van der Lee T.A.J."/>
        </authorList>
    </citation>
    <scope>NUCLEOTIDE SEQUENCE [LARGE SCALE GENOMIC DNA]</scope>
    <source>
        <strain evidence="1 2">MB42</strain>
    </source>
</reference>
<evidence type="ECO:0000313" key="2">
    <source>
        <dbReference type="Proteomes" id="UP000317494"/>
    </source>
</evidence>
<name>A0A507DNX1_9FUNG</name>
<proteinExistence type="predicted"/>